<feature type="domain" description="CheW-like" evidence="4">
    <location>
        <begin position="16"/>
        <end position="160"/>
    </location>
</feature>
<dbReference type="InterPro" id="IPR039315">
    <property type="entry name" value="CheW"/>
</dbReference>
<dbReference type="Gene3D" id="2.30.30.40">
    <property type="entry name" value="SH3 Domains"/>
    <property type="match status" value="1"/>
</dbReference>
<keyword evidence="3" id="KW-0963">Cytoplasm</keyword>
<dbReference type="RefSeq" id="WP_225672205.1">
    <property type="nucleotide sequence ID" value="NZ_JAEDAH010000019.1"/>
</dbReference>
<proteinExistence type="predicted"/>
<comment type="subcellular location">
    <subcellularLocation>
        <location evidence="1">Cytoplasm</location>
    </subcellularLocation>
</comment>
<protein>
    <recommendedName>
        <fullName evidence="2">Chemotaxis protein CheW</fullName>
    </recommendedName>
</protein>
<dbReference type="SUPFAM" id="SSF50341">
    <property type="entry name" value="CheW-like"/>
    <property type="match status" value="1"/>
</dbReference>
<name>A0ABS7ZM87_9GAMM</name>
<dbReference type="InterPro" id="IPR036061">
    <property type="entry name" value="CheW-like_dom_sf"/>
</dbReference>
<dbReference type="PROSITE" id="PS50851">
    <property type="entry name" value="CHEW"/>
    <property type="match status" value="1"/>
</dbReference>
<dbReference type="Pfam" id="PF01584">
    <property type="entry name" value="CheW"/>
    <property type="match status" value="1"/>
</dbReference>
<dbReference type="CDD" id="cd00732">
    <property type="entry name" value="CheW"/>
    <property type="match status" value="1"/>
</dbReference>
<evidence type="ECO:0000259" key="4">
    <source>
        <dbReference type="PROSITE" id="PS50851"/>
    </source>
</evidence>
<dbReference type="EMBL" id="JAEDAH010000019">
    <property type="protein sequence ID" value="MCA6062826.1"/>
    <property type="molecule type" value="Genomic_DNA"/>
</dbReference>
<evidence type="ECO:0000256" key="2">
    <source>
        <dbReference type="ARBA" id="ARBA00021483"/>
    </source>
</evidence>
<dbReference type="Gene3D" id="2.40.50.180">
    <property type="entry name" value="CheA-289, Domain 4"/>
    <property type="match status" value="1"/>
</dbReference>
<keyword evidence="6" id="KW-1185">Reference proteome</keyword>
<dbReference type="InterPro" id="IPR002545">
    <property type="entry name" value="CheW-lke_dom"/>
</dbReference>
<organism evidence="5 6">
    <name type="scientific">Thalassolituus marinus</name>
    <dbReference type="NCBI Taxonomy" id="671053"/>
    <lineage>
        <taxon>Bacteria</taxon>
        <taxon>Pseudomonadati</taxon>
        <taxon>Pseudomonadota</taxon>
        <taxon>Gammaproteobacteria</taxon>
        <taxon>Oceanospirillales</taxon>
        <taxon>Oceanospirillaceae</taxon>
        <taxon>Thalassolituus</taxon>
    </lineage>
</organism>
<dbReference type="Proteomes" id="UP000714380">
    <property type="component" value="Unassembled WGS sequence"/>
</dbReference>
<reference evidence="5 6" key="1">
    <citation type="submission" date="2020-12" db="EMBL/GenBank/DDBJ databases">
        <title>Novel Thalassolituus-related marine hydrocarbonoclastic bacteria mediated algae-derived hydrocarbons mineralization in twilight zone of the northern South China Sea.</title>
        <authorList>
            <person name="Dong C."/>
        </authorList>
    </citation>
    <scope>NUCLEOTIDE SEQUENCE [LARGE SCALE GENOMIC DNA]</scope>
    <source>
        <strain evidence="5 6">IMCC1826</strain>
    </source>
</reference>
<evidence type="ECO:0000313" key="6">
    <source>
        <dbReference type="Proteomes" id="UP000714380"/>
    </source>
</evidence>
<comment type="caution">
    <text evidence="5">The sequence shown here is derived from an EMBL/GenBank/DDBJ whole genome shotgun (WGS) entry which is preliminary data.</text>
</comment>
<evidence type="ECO:0000256" key="1">
    <source>
        <dbReference type="ARBA" id="ARBA00004496"/>
    </source>
</evidence>
<sequence length="169" mass="18687">MSAVAETVNEAGSVHEQQYLTFMMADEEYGVDILAVQEIRGWEESTMIPNAPEYIRGVINLRGTIVPIMDLRMRFGLQQVSYSPVTVVIILKVESSHGERVMGIVVDAVSDVYTISDQSTRKPPELTEDRNSAFIKGLVNVNDKMVILLDVNELLKIPASSHVPGLANN</sequence>
<dbReference type="PANTHER" id="PTHR22617">
    <property type="entry name" value="CHEMOTAXIS SENSOR HISTIDINE KINASE-RELATED"/>
    <property type="match status" value="1"/>
</dbReference>
<evidence type="ECO:0000313" key="5">
    <source>
        <dbReference type="EMBL" id="MCA6062826.1"/>
    </source>
</evidence>
<evidence type="ECO:0000256" key="3">
    <source>
        <dbReference type="ARBA" id="ARBA00022490"/>
    </source>
</evidence>
<dbReference type="SMART" id="SM00260">
    <property type="entry name" value="CheW"/>
    <property type="match status" value="1"/>
</dbReference>
<accession>A0ABS7ZM87</accession>
<dbReference type="PANTHER" id="PTHR22617:SF45">
    <property type="entry name" value="CHEMOTAXIS PROTEIN CHEW"/>
    <property type="match status" value="1"/>
</dbReference>
<gene>
    <name evidence="5" type="ORF">I9W95_04310</name>
</gene>